<dbReference type="PANTHER" id="PTHR13366">
    <property type="entry name" value="MALARIA ANTIGEN-RELATED"/>
    <property type="match status" value="1"/>
</dbReference>
<sequence>MFYGLTTSQTVNIPSQLYPNVVTPYDPLASSKTIKQAGKDKPASAGTSGETWQSRGRGRGDGAAAGNKKQKKKKGRGRRGDNSGGERSDGVGYEERGRPTELRITPGQSWSSITPEAETEALSLEMTWWRLSSSDSEFSDTDRGRAQQHKSEAVKVRQCALNCFLNIVRVIDKKAMFGYWSSFIPDVGATSGAPQTQSLFTTILKDPSPKCRMAAVASLTAMLESTRPYLAAAEEITTHQPAFTPFSAILGSMIREIHRCLLQALVAENFKAVLTQIIKCLANLVNNAPYHRLNPGLLTRVLKQIRHFFNHKDPNVRTACLTCIGSIVGIKPPLMEVSQLIKPPQPPVGVNRSANPGDSPLFRPEDASYLLYPSFATPHVPNVLEEHPTELGDSINEFHLEEIPAKKVGEVLINGDGYSGTGDPCVVESLAANDSDHSKVKLVGNEEKLNIFESGEPMNLCDQFPENSGAMSPLLGASCGGDTPIYTDQLLQAHARETSWVIKLCVKNITGQPDLTKEDGQCRLEALQKFEPLPIRLEALQVMSNLIKNYFPVIRSSFRLLKNLVQMCLEDSNYIIKLHGAKVLDELTQALQRDIHDSSLAPSHVIPFQQILDFWLFLLEGPLPQLLNYNPDMSVEGNNLVRSGACECMANIGEEVFAKLPRQRQMQCVTLVLGLADDDDKLIKASAVRALGIYVMYSCLKDDVAFVIDAGKAILACMGSSSNSVRFKAAWAMANLCDTLVSNNENVLEDFLTDFPESMVLELVQCAASSMKDSDKISCNSARALGNLLRYLPCKAFEKPDMEAAVDKAVKGLVKNMSSGTMKVRWNSCYAASNAFQNTGLPMDKPWVTDILTMLSKVVQNSLNFKVRQISSFLRVIPNKQRGGGERV</sequence>
<dbReference type="InterPro" id="IPR025283">
    <property type="entry name" value="DUF4042"/>
</dbReference>
<feature type="compositionally biased region" description="Basic residues" evidence="2">
    <location>
        <begin position="68"/>
        <end position="77"/>
    </location>
</feature>
<gene>
    <name evidence="4" type="ORF">GSLYS_00009170001</name>
</gene>
<feature type="compositionally biased region" description="Basic and acidic residues" evidence="2">
    <location>
        <begin position="78"/>
        <end position="101"/>
    </location>
</feature>
<comment type="caution">
    <text evidence="4">The sequence shown here is derived from an EMBL/GenBank/DDBJ whole genome shotgun (WGS) entry which is preliminary data.</text>
</comment>
<evidence type="ECO:0000313" key="5">
    <source>
        <dbReference type="Proteomes" id="UP001497497"/>
    </source>
</evidence>
<feature type="domain" description="DUF4042" evidence="3">
    <location>
        <begin position="155"/>
        <end position="337"/>
    </location>
</feature>
<dbReference type="InterPro" id="IPR011989">
    <property type="entry name" value="ARM-like"/>
</dbReference>
<evidence type="ECO:0000313" key="4">
    <source>
        <dbReference type="EMBL" id="CAL1535210.1"/>
    </source>
</evidence>
<dbReference type="InterPro" id="IPR052107">
    <property type="entry name" value="HEAT6"/>
</dbReference>
<dbReference type="AlphaFoldDB" id="A0AAV2HP01"/>
<reference evidence="4 5" key="1">
    <citation type="submission" date="2024-04" db="EMBL/GenBank/DDBJ databases">
        <authorList>
            <consortium name="Genoscope - CEA"/>
            <person name="William W."/>
        </authorList>
    </citation>
    <scope>NUCLEOTIDE SEQUENCE [LARGE SCALE GENOMIC DNA]</scope>
</reference>
<dbReference type="EMBL" id="CAXITT010000194">
    <property type="protein sequence ID" value="CAL1535210.1"/>
    <property type="molecule type" value="Genomic_DNA"/>
</dbReference>
<feature type="region of interest" description="Disordered" evidence="2">
    <location>
        <begin position="32"/>
        <end position="110"/>
    </location>
</feature>
<dbReference type="Pfam" id="PF13251">
    <property type="entry name" value="DUF4042"/>
    <property type="match status" value="1"/>
</dbReference>
<keyword evidence="5" id="KW-1185">Reference proteome</keyword>
<evidence type="ECO:0000256" key="1">
    <source>
        <dbReference type="ARBA" id="ARBA00015263"/>
    </source>
</evidence>
<protein>
    <recommendedName>
        <fullName evidence="1">HEAT repeat-containing protein 6</fullName>
    </recommendedName>
</protein>
<dbReference type="Gene3D" id="1.25.10.10">
    <property type="entry name" value="Leucine-rich Repeat Variant"/>
    <property type="match status" value="2"/>
</dbReference>
<name>A0AAV2HP01_LYMST</name>
<feature type="compositionally biased region" description="Polar residues" evidence="2">
    <location>
        <begin position="45"/>
        <end position="54"/>
    </location>
</feature>
<proteinExistence type="predicted"/>
<dbReference type="SUPFAM" id="SSF48371">
    <property type="entry name" value="ARM repeat"/>
    <property type="match status" value="1"/>
</dbReference>
<dbReference type="PANTHER" id="PTHR13366:SF0">
    <property type="entry name" value="HEAT REPEAT-CONTAINING PROTEIN 6"/>
    <property type="match status" value="1"/>
</dbReference>
<dbReference type="Proteomes" id="UP001497497">
    <property type="component" value="Unassembled WGS sequence"/>
</dbReference>
<organism evidence="4 5">
    <name type="scientific">Lymnaea stagnalis</name>
    <name type="common">Great pond snail</name>
    <name type="synonym">Helix stagnalis</name>
    <dbReference type="NCBI Taxonomy" id="6523"/>
    <lineage>
        <taxon>Eukaryota</taxon>
        <taxon>Metazoa</taxon>
        <taxon>Spiralia</taxon>
        <taxon>Lophotrochozoa</taxon>
        <taxon>Mollusca</taxon>
        <taxon>Gastropoda</taxon>
        <taxon>Heterobranchia</taxon>
        <taxon>Euthyneura</taxon>
        <taxon>Panpulmonata</taxon>
        <taxon>Hygrophila</taxon>
        <taxon>Lymnaeoidea</taxon>
        <taxon>Lymnaeidae</taxon>
        <taxon>Lymnaea</taxon>
    </lineage>
</organism>
<accession>A0AAV2HP01</accession>
<evidence type="ECO:0000256" key="2">
    <source>
        <dbReference type="SAM" id="MobiDB-lite"/>
    </source>
</evidence>
<evidence type="ECO:0000259" key="3">
    <source>
        <dbReference type="Pfam" id="PF13251"/>
    </source>
</evidence>
<dbReference type="InterPro" id="IPR016024">
    <property type="entry name" value="ARM-type_fold"/>
</dbReference>